<evidence type="ECO:0000313" key="2">
    <source>
        <dbReference type="EMBL" id="GIL75491.1"/>
    </source>
</evidence>
<dbReference type="Proteomes" id="UP000722791">
    <property type="component" value="Unassembled WGS sequence"/>
</dbReference>
<sequence>MSVGLPGPALPWANLPPSEIRDVQEQEQVTQAPGNFQNDKIEIRKLDAIGVTVGGRVEVKWMVEPDGEEAYLRWWGATIVGPSNQPDVERPGAPVYELLYDNYGAFEQERNHVVFIGEHKLHQLGEAGELTWRREGDEWDDDCDEDEGSGDAEAEREEGIRTEGDVLYSMADLNRMVQEDFAGQDLDELERQALQSLEPSKRIAVAAGFRDFTDDLSEFLRERCGQDGVVTADDIKVFMESRAKKRRI</sequence>
<gene>
    <name evidence="2" type="ORF">Vretifemale_5271</name>
    <name evidence="3" type="ORF">Vretimale_8126</name>
</gene>
<dbReference type="EMBL" id="BNCP01000007">
    <property type="protein sequence ID" value="GIL75491.1"/>
    <property type="molecule type" value="Genomic_DNA"/>
</dbReference>
<comment type="caution">
    <text evidence="2">The sequence shown here is derived from an EMBL/GenBank/DDBJ whole genome shotgun (WGS) entry which is preliminary data.</text>
</comment>
<dbReference type="AlphaFoldDB" id="A0A8J4C7I1"/>
<evidence type="ECO:0000256" key="1">
    <source>
        <dbReference type="SAM" id="MobiDB-lite"/>
    </source>
</evidence>
<name>A0A8J4C7I1_9CHLO</name>
<dbReference type="Proteomes" id="UP000747110">
    <property type="component" value="Unassembled WGS sequence"/>
</dbReference>
<evidence type="ECO:0000313" key="4">
    <source>
        <dbReference type="Proteomes" id="UP000747110"/>
    </source>
</evidence>
<feature type="compositionally biased region" description="Acidic residues" evidence="1">
    <location>
        <begin position="137"/>
        <end position="156"/>
    </location>
</feature>
<feature type="region of interest" description="Disordered" evidence="1">
    <location>
        <begin position="132"/>
        <end position="161"/>
    </location>
</feature>
<accession>A0A8J4C7I1</accession>
<reference evidence="2" key="1">
    <citation type="journal article" date="2021" name="Proc. Natl. Acad. Sci. U.S.A.">
        <title>Three genomes in the algal genus Volvox reveal the fate of a haploid sex-determining region after a transition to homothallism.</title>
        <authorList>
            <person name="Yamamoto K."/>
            <person name="Hamaji T."/>
            <person name="Kawai-Toyooka H."/>
            <person name="Matsuzaki R."/>
            <person name="Takahashi F."/>
            <person name="Nishimura Y."/>
            <person name="Kawachi M."/>
            <person name="Noguchi H."/>
            <person name="Minakuchi Y."/>
            <person name="Umen J.G."/>
            <person name="Toyoda A."/>
            <person name="Nozaki H."/>
        </authorList>
    </citation>
    <scope>NUCLEOTIDE SEQUENCE</scope>
    <source>
        <strain evidence="3">NIES-3785</strain>
        <strain evidence="2">NIES-3786</strain>
    </source>
</reference>
<keyword evidence="4" id="KW-1185">Reference proteome</keyword>
<organism evidence="2 4">
    <name type="scientific">Volvox reticuliferus</name>
    <dbReference type="NCBI Taxonomy" id="1737510"/>
    <lineage>
        <taxon>Eukaryota</taxon>
        <taxon>Viridiplantae</taxon>
        <taxon>Chlorophyta</taxon>
        <taxon>core chlorophytes</taxon>
        <taxon>Chlorophyceae</taxon>
        <taxon>CS clade</taxon>
        <taxon>Chlamydomonadales</taxon>
        <taxon>Volvocaceae</taxon>
        <taxon>Volvox</taxon>
    </lineage>
</organism>
<protein>
    <submittedName>
        <fullName evidence="2">Uncharacterized protein</fullName>
    </submittedName>
</protein>
<dbReference type="OrthoDB" id="535201at2759"/>
<dbReference type="EMBL" id="BNCQ01000013">
    <property type="protein sequence ID" value="GIM03373.1"/>
    <property type="molecule type" value="Genomic_DNA"/>
</dbReference>
<proteinExistence type="predicted"/>
<evidence type="ECO:0000313" key="3">
    <source>
        <dbReference type="EMBL" id="GIM03373.1"/>
    </source>
</evidence>